<name>A0A1F5GWC3_9BACT</name>
<sequence length="605" mass="69059">MYILGISCFYHESAACLIKDGKIVAACAEERFSRKKHDSEFPQNAIKFCLEYAKISVSDLDWIVFYEKPFWKFQRILISTLVSFPFAWRLFAKAMVTWLTDKLWVRSIIADELKIEAKKILFVPHHISHAASSFYASGFQKSAVLTFDGVGEWTTTSWGVGEDNNLKLFAEIKFPHSLGLLYSVFTAFLGFEVNDGEYKVMGMAPYGKPRYLDQVKKLVRVYKDGSFSLKMNYFKFHKSAEYSFSKKFVELFGNSRPRDLYFFTKTSGYPSYFGEKPSDYEKLCVLNQKYADIAASIQAFTEEIIMQLANNLYQKTKLENLCIGGGVGLNSVANGLLLKKGPFKRIFVQPAAGDDGGSLGAAFYVYHALLQKTRTASMHGKREIYVQDHCFYGAEFTEAEIEKFLKSQKLKYQKILSESRLIDFLADALTKGKVIGFFHGRAEWGPRALGARSILADPRREEMKEIVNTKIKFREPYRPFAPVVLAEKAKDYFDVGNLEHEYLSNFMLGVFPVKKEKRKIIPAVTHVDGSGRLQIIDEKQNARYYNIINKFGQKTGVYVLLNTSFNLKGEPIVNSPKDALNTFKTSGLDILALERYIIRKEDVKD</sequence>
<organism evidence="4 5">
    <name type="scientific">Candidatus Curtissbacteria bacterium RIFCSPHIGHO2_12_FULL_38_9b</name>
    <dbReference type="NCBI Taxonomy" id="1797720"/>
    <lineage>
        <taxon>Bacteria</taxon>
        <taxon>Candidatus Curtissiibacteriota</taxon>
    </lineage>
</organism>
<reference evidence="4 5" key="1">
    <citation type="journal article" date="2016" name="Nat. Commun.">
        <title>Thousands of microbial genomes shed light on interconnected biogeochemical processes in an aquifer system.</title>
        <authorList>
            <person name="Anantharaman K."/>
            <person name="Brown C.T."/>
            <person name="Hug L.A."/>
            <person name="Sharon I."/>
            <person name="Castelle C.J."/>
            <person name="Probst A.J."/>
            <person name="Thomas B.C."/>
            <person name="Singh A."/>
            <person name="Wilkins M.J."/>
            <person name="Karaoz U."/>
            <person name="Brodie E.L."/>
            <person name="Williams K.H."/>
            <person name="Hubbard S.S."/>
            <person name="Banfield J.F."/>
        </authorList>
    </citation>
    <scope>NUCLEOTIDE SEQUENCE [LARGE SCALE GENOMIC DNA]</scope>
</reference>
<dbReference type="InterPro" id="IPR038152">
    <property type="entry name" value="Carbam_trans_C_sf"/>
</dbReference>
<dbReference type="Proteomes" id="UP000176666">
    <property type="component" value="Unassembled WGS sequence"/>
</dbReference>
<dbReference type="PANTHER" id="PTHR34847">
    <property type="entry name" value="NODULATION PROTEIN U"/>
    <property type="match status" value="1"/>
</dbReference>
<dbReference type="EMBL" id="MFBJ01000028">
    <property type="protein sequence ID" value="OGD96196.1"/>
    <property type="molecule type" value="Genomic_DNA"/>
</dbReference>
<evidence type="ECO:0000256" key="1">
    <source>
        <dbReference type="ARBA" id="ARBA00006129"/>
    </source>
</evidence>
<evidence type="ECO:0000313" key="4">
    <source>
        <dbReference type="EMBL" id="OGD96196.1"/>
    </source>
</evidence>
<evidence type="ECO:0000313" key="5">
    <source>
        <dbReference type="Proteomes" id="UP000176666"/>
    </source>
</evidence>
<dbReference type="InterPro" id="IPR031730">
    <property type="entry name" value="Carbam_trans_C"/>
</dbReference>
<feature type="domain" description="Carbamoyltransferase" evidence="2">
    <location>
        <begin position="3"/>
        <end position="362"/>
    </location>
</feature>
<evidence type="ECO:0008006" key="6">
    <source>
        <dbReference type="Google" id="ProtNLM"/>
    </source>
</evidence>
<dbReference type="Gene3D" id="3.90.870.20">
    <property type="entry name" value="Carbamoyltransferase, C-terminal domain"/>
    <property type="match status" value="1"/>
</dbReference>
<dbReference type="SUPFAM" id="SSF53067">
    <property type="entry name" value="Actin-like ATPase domain"/>
    <property type="match status" value="1"/>
</dbReference>
<comment type="similarity">
    <text evidence="1">Belongs to the NodU/CmcH family.</text>
</comment>
<dbReference type="AlphaFoldDB" id="A0A1F5GWC3"/>
<dbReference type="Pfam" id="PF16861">
    <property type="entry name" value="Carbam_trans_C"/>
    <property type="match status" value="1"/>
</dbReference>
<comment type="caution">
    <text evidence="4">The sequence shown here is derived from an EMBL/GenBank/DDBJ whole genome shotgun (WGS) entry which is preliminary data.</text>
</comment>
<dbReference type="GO" id="GO:0003824">
    <property type="term" value="F:catalytic activity"/>
    <property type="evidence" value="ECO:0007669"/>
    <property type="project" value="InterPro"/>
</dbReference>
<dbReference type="CDD" id="cd24098">
    <property type="entry name" value="ASKHA_NBD_TobZ_N"/>
    <property type="match status" value="1"/>
</dbReference>
<gene>
    <name evidence="4" type="ORF">A3F02_02350</name>
</gene>
<dbReference type="InterPro" id="IPR043129">
    <property type="entry name" value="ATPase_NBD"/>
</dbReference>
<protein>
    <recommendedName>
        <fullName evidence="6">Carbamoyltransferase</fullName>
    </recommendedName>
</protein>
<proteinExistence type="inferred from homology"/>
<dbReference type="Pfam" id="PF02543">
    <property type="entry name" value="Carbam_trans_N"/>
    <property type="match status" value="1"/>
</dbReference>
<evidence type="ECO:0000259" key="3">
    <source>
        <dbReference type="Pfam" id="PF16861"/>
    </source>
</evidence>
<dbReference type="Gene3D" id="3.30.420.40">
    <property type="match status" value="2"/>
</dbReference>
<dbReference type="InterPro" id="IPR051338">
    <property type="entry name" value="NodU/CmcH_Carbamoyltrnsfr"/>
</dbReference>
<feature type="domain" description="Carbamoyltransferase C-terminal" evidence="3">
    <location>
        <begin position="426"/>
        <end position="600"/>
    </location>
</feature>
<accession>A0A1F5GWC3</accession>
<dbReference type="InterPro" id="IPR003696">
    <property type="entry name" value="Carbtransf_dom"/>
</dbReference>
<evidence type="ECO:0000259" key="2">
    <source>
        <dbReference type="Pfam" id="PF02543"/>
    </source>
</evidence>
<dbReference type="PANTHER" id="PTHR34847:SF1">
    <property type="entry name" value="NODULATION PROTEIN U"/>
    <property type="match status" value="1"/>
</dbReference>